<keyword evidence="2" id="KW-0472">Membrane</keyword>
<feature type="region of interest" description="Disordered" evidence="1">
    <location>
        <begin position="317"/>
        <end position="419"/>
    </location>
</feature>
<comment type="caution">
    <text evidence="3">The sequence shown here is derived from an EMBL/GenBank/DDBJ whole genome shotgun (WGS) entry which is preliminary data.</text>
</comment>
<evidence type="ECO:0000256" key="1">
    <source>
        <dbReference type="SAM" id="MobiDB-lite"/>
    </source>
</evidence>
<evidence type="ECO:0000313" key="3">
    <source>
        <dbReference type="EMBL" id="RVX69467.1"/>
    </source>
</evidence>
<feature type="transmembrane region" description="Helical" evidence="2">
    <location>
        <begin position="96"/>
        <end position="119"/>
    </location>
</feature>
<dbReference type="VEuPathDB" id="FungiDB:PV10_05572"/>
<accession>A0A438N192</accession>
<dbReference type="PANTHER" id="PTHR42029">
    <property type="entry name" value="AN04G07800"/>
    <property type="match status" value="1"/>
</dbReference>
<feature type="transmembrane region" description="Helical" evidence="2">
    <location>
        <begin position="140"/>
        <end position="158"/>
    </location>
</feature>
<feature type="compositionally biased region" description="Polar residues" evidence="1">
    <location>
        <begin position="317"/>
        <end position="331"/>
    </location>
</feature>
<reference evidence="3 4" key="1">
    <citation type="submission" date="2017-03" db="EMBL/GenBank/DDBJ databases">
        <title>Genomes of endolithic fungi from Antarctica.</title>
        <authorList>
            <person name="Coleine C."/>
            <person name="Masonjones S."/>
            <person name="Stajich J.E."/>
        </authorList>
    </citation>
    <scope>NUCLEOTIDE SEQUENCE [LARGE SCALE GENOMIC DNA]</scope>
    <source>
        <strain evidence="3 4">CCFEE 6314</strain>
    </source>
</reference>
<sequence length="419" mass="47734">MAHTFKIYPRDDSDTGTVGAVGVGSGSWRENASDEDFILEAWSQGFMVGSLLIMACITIANMRRGVLLHKLILVEQLAALSHGTFCFMSFDGYGWYLSSTAALLYCSWVVHNVVAWMKIRPFFIDSKSMFKPSTGLWVKRIYLGTLICTIPPIILQIYNNFRFFNNIGDFYTRVRPYEPLFRDPWWVFTCIALFHVIRKCYGTGVFELIKRSPRFGILLAAIILSLIFTGLDIVASIHNFIGSTDGINPWWKLSLVFKCLTDTIMLDDFKTELKRLGIKRMHHDEQRRQSLALTLDHPRKDDDDHLEFSDALYTNPARYQSSHNTDTTLTPSPRGRPRPDSAEFSPHQPDRHVGRSGKKITRLPALKDFKLDAFSSGRKKKKPKDEETPENGDNDAPLAAPERLSQMRQSLGVIDTDSR</sequence>
<feature type="transmembrane region" description="Helical" evidence="2">
    <location>
        <begin position="216"/>
        <end position="237"/>
    </location>
</feature>
<protein>
    <submittedName>
        <fullName evidence="3">Uncharacterized protein</fullName>
    </submittedName>
</protein>
<dbReference type="Proteomes" id="UP000288859">
    <property type="component" value="Unassembled WGS sequence"/>
</dbReference>
<evidence type="ECO:0000256" key="2">
    <source>
        <dbReference type="SAM" id="Phobius"/>
    </source>
</evidence>
<name>A0A438N192_EXOME</name>
<dbReference type="PANTHER" id="PTHR42029:SF3">
    <property type="entry name" value="AN04G07800"/>
    <property type="match status" value="1"/>
</dbReference>
<organism evidence="3 4">
    <name type="scientific">Exophiala mesophila</name>
    <name type="common">Black yeast-like fungus</name>
    <dbReference type="NCBI Taxonomy" id="212818"/>
    <lineage>
        <taxon>Eukaryota</taxon>
        <taxon>Fungi</taxon>
        <taxon>Dikarya</taxon>
        <taxon>Ascomycota</taxon>
        <taxon>Pezizomycotina</taxon>
        <taxon>Eurotiomycetes</taxon>
        <taxon>Chaetothyriomycetidae</taxon>
        <taxon>Chaetothyriales</taxon>
        <taxon>Herpotrichiellaceae</taxon>
        <taxon>Exophiala</taxon>
    </lineage>
</organism>
<dbReference type="EMBL" id="NAJM01000029">
    <property type="protein sequence ID" value="RVX69467.1"/>
    <property type="molecule type" value="Genomic_DNA"/>
</dbReference>
<proteinExistence type="predicted"/>
<gene>
    <name evidence="3" type="ORF">B0A52_06531</name>
</gene>
<evidence type="ECO:0000313" key="4">
    <source>
        <dbReference type="Proteomes" id="UP000288859"/>
    </source>
</evidence>
<feature type="transmembrane region" description="Helical" evidence="2">
    <location>
        <begin position="41"/>
        <end position="60"/>
    </location>
</feature>
<keyword evidence="2" id="KW-0812">Transmembrane</keyword>
<feature type="transmembrane region" description="Helical" evidence="2">
    <location>
        <begin position="185"/>
        <end position="209"/>
    </location>
</feature>
<keyword evidence="2" id="KW-1133">Transmembrane helix</keyword>
<dbReference type="OrthoDB" id="5420247at2759"/>
<dbReference type="AlphaFoldDB" id="A0A438N192"/>